<dbReference type="SUPFAM" id="SSF50891">
    <property type="entry name" value="Cyclophilin-like"/>
    <property type="match status" value="1"/>
</dbReference>
<dbReference type="Pfam" id="PF18050">
    <property type="entry name" value="Cyclophil_like2"/>
    <property type="match status" value="1"/>
</dbReference>
<keyword evidence="2" id="KW-0614">Plasmid</keyword>
<dbReference type="InterPro" id="IPR029000">
    <property type="entry name" value="Cyclophilin-like_dom_sf"/>
</dbReference>
<dbReference type="RefSeq" id="WP_164705003.1">
    <property type="nucleotide sequence ID" value="NZ_CP017759.1"/>
</dbReference>
<protein>
    <recommendedName>
        <fullName evidence="1">Cyclophilin-like domain-containing protein</fullName>
    </recommendedName>
</protein>
<gene>
    <name evidence="2" type="ORF">BJN34_35270</name>
</gene>
<accession>A0A1U9V2G5</accession>
<dbReference type="InterPro" id="IPR041183">
    <property type="entry name" value="Cyclophilin-like"/>
</dbReference>
<name>A0A1U9V2G5_CUPNE</name>
<feature type="domain" description="Cyclophilin-like" evidence="1">
    <location>
        <begin position="5"/>
        <end position="115"/>
    </location>
</feature>
<dbReference type="Gene3D" id="2.40.100.20">
    <property type="match status" value="1"/>
</dbReference>
<evidence type="ECO:0000313" key="2">
    <source>
        <dbReference type="EMBL" id="AQV99142.1"/>
    </source>
</evidence>
<dbReference type="EMBL" id="CP017759">
    <property type="protein sequence ID" value="AQV99142.1"/>
    <property type="molecule type" value="Genomic_DNA"/>
</dbReference>
<dbReference type="AlphaFoldDB" id="A0A1U9V2G5"/>
<geneLocation type="plasmid" evidence="3">
    <name>penh92</name>
</geneLocation>
<evidence type="ECO:0000259" key="1">
    <source>
        <dbReference type="Pfam" id="PF18050"/>
    </source>
</evidence>
<sequence length="119" mass="12921">MKIRIHVDGQIATAALYDNASAKDFAALLPLSLTLTNYAQIERIAYLPRRLHPEGIATGVPVTTGDIAYYSPWGNLAVFVESGDAEYSGGLVQLGRLETGLPLLQRPGPLKVRIERMAD</sequence>
<dbReference type="Proteomes" id="UP000189627">
    <property type="component" value="Plasmid pENH92"/>
</dbReference>
<dbReference type="KEGG" id="cuh:BJN34_35270"/>
<proteinExistence type="predicted"/>
<evidence type="ECO:0000313" key="3">
    <source>
        <dbReference type="Proteomes" id="UP000189627"/>
    </source>
</evidence>
<organism evidence="2 3">
    <name type="scientific">Cupriavidus necator</name>
    <name type="common">Alcaligenes eutrophus</name>
    <name type="synonym">Ralstonia eutropha</name>
    <dbReference type="NCBI Taxonomy" id="106590"/>
    <lineage>
        <taxon>Bacteria</taxon>
        <taxon>Pseudomonadati</taxon>
        <taxon>Pseudomonadota</taxon>
        <taxon>Betaproteobacteria</taxon>
        <taxon>Burkholderiales</taxon>
        <taxon>Burkholderiaceae</taxon>
        <taxon>Cupriavidus</taxon>
    </lineage>
</organism>
<reference evidence="3" key="1">
    <citation type="submission" date="2017-02" db="EMBL/GenBank/DDBJ databases">
        <title>Complete genome sequence of Cupriavidus necator strain NH9, a 3-chlorobenzoate degrader.</title>
        <authorList>
            <person name="Moriuchi R."/>
            <person name="Dohra H."/>
            <person name="Ogawa N."/>
        </authorList>
    </citation>
    <scope>NUCLEOTIDE SEQUENCE [LARGE SCALE GENOMIC DNA]</scope>
    <source>
        <strain evidence="3">NH9</strain>
        <plasmid evidence="3">penh92</plasmid>
    </source>
</reference>